<reference evidence="5 6" key="1">
    <citation type="submission" date="2018-04" db="EMBL/GenBank/DDBJ databases">
        <title>Genomic Encyclopedia of Archaeal and Bacterial Type Strains, Phase II (KMG-II): from individual species to whole genera.</title>
        <authorList>
            <person name="Goeker M."/>
        </authorList>
    </citation>
    <scope>NUCLEOTIDE SEQUENCE [LARGE SCALE GENOMIC DNA]</scope>
    <source>
        <strain evidence="5 6">DSM 29329</strain>
    </source>
</reference>
<feature type="domain" description="Rcc01698-like C-terminal" evidence="4">
    <location>
        <begin position="1046"/>
        <end position="1146"/>
    </location>
</feature>
<evidence type="ECO:0000259" key="3">
    <source>
        <dbReference type="Pfam" id="PF13550"/>
    </source>
</evidence>
<feature type="region of interest" description="Disordered" evidence="1">
    <location>
        <begin position="318"/>
        <end position="337"/>
    </location>
</feature>
<dbReference type="Gene3D" id="3.20.20.80">
    <property type="entry name" value="Glycosidases"/>
    <property type="match status" value="1"/>
</dbReference>
<keyword evidence="6" id="KW-1185">Reference proteome</keyword>
<proteinExistence type="predicted"/>
<dbReference type="InterPro" id="IPR056490">
    <property type="entry name" value="Rcc01698_C"/>
</dbReference>
<evidence type="ECO:0000313" key="5">
    <source>
        <dbReference type="EMBL" id="PTX47785.1"/>
    </source>
</evidence>
<dbReference type="Pfam" id="PF23666">
    <property type="entry name" value="Rcc01698_C"/>
    <property type="match status" value="1"/>
</dbReference>
<dbReference type="SUPFAM" id="SSF51445">
    <property type="entry name" value="(Trans)glycosidases"/>
    <property type="match status" value="1"/>
</dbReference>
<feature type="domain" description="GTA TIM-barrel-like" evidence="2">
    <location>
        <begin position="439"/>
        <end position="734"/>
    </location>
</feature>
<dbReference type="RefSeq" id="WP_107976212.1">
    <property type="nucleotide sequence ID" value="NZ_BMEZ01000013.1"/>
</dbReference>
<dbReference type="OrthoDB" id="8445115at2"/>
<dbReference type="CDD" id="cd19607">
    <property type="entry name" value="GTA_TIM-barrel-like"/>
    <property type="match status" value="1"/>
</dbReference>
<evidence type="ECO:0000256" key="1">
    <source>
        <dbReference type="SAM" id="MobiDB-lite"/>
    </source>
</evidence>
<dbReference type="Proteomes" id="UP000244069">
    <property type="component" value="Unassembled WGS sequence"/>
</dbReference>
<comment type="caution">
    <text evidence="5">The sequence shown here is derived from an EMBL/GenBank/DDBJ whole genome shotgun (WGS) entry which is preliminary data.</text>
</comment>
<evidence type="ECO:0000313" key="6">
    <source>
        <dbReference type="Proteomes" id="UP000244069"/>
    </source>
</evidence>
<accession>A0A2T6AVE8</accession>
<dbReference type="Pfam" id="PF13550">
    <property type="entry name" value="Phage-tail_3"/>
    <property type="match status" value="1"/>
</dbReference>
<dbReference type="InterPro" id="IPR017853">
    <property type="entry name" value="GH"/>
</dbReference>
<dbReference type="InterPro" id="IPR025195">
    <property type="entry name" value="GTA_TIM_dom"/>
</dbReference>
<organism evidence="5 6">
    <name type="scientific">Allosediminivita pacifica</name>
    <dbReference type="NCBI Taxonomy" id="1267769"/>
    <lineage>
        <taxon>Bacteria</taxon>
        <taxon>Pseudomonadati</taxon>
        <taxon>Pseudomonadota</taxon>
        <taxon>Alphaproteobacteria</taxon>
        <taxon>Rhodobacterales</taxon>
        <taxon>Paracoccaceae</taxon>
        <taxon>Allosediminivita</taxon>
    </lineage>
</organism>
<sequence length="1300" mass="140211">MATLVLSAAGAALGSSVGGTVLGLSMTAVGRFAGATLGRMIDQRVLGRGAEPVETGRIDRFRLSGAGEGAPVAQVFGRMRVGGHIIWASNFREHASTSGGGGGKGAPSQPEVRSYSYSVSLALALCEGEIAGVNRAWADGAEISVPDLNMRVYRGTADQMPDPCIEAVEGTGNVPAYRGTAYLVIEDLRLERFGNRVPQFSFEVTRPELADPEDLTQTVRGVALIPGSGEYALATDKVFVAGSDGTLAANVNSPSERPDIEISLDQLRDELPACGAVSLVVSWFGDDLRCGDCTIRPKYERPEAEADDMPWSVAGLSRATAQQVPVEDERPVYGGTPSDRSVVQAIRHARDRGLEVVYYPFILMDQMSGNALPDPYGGTEQARLPWRGRITASLAPGQVGTPDGTAQVDAEVADFFGTASAGDFVVTSDGITYGGPDEWRYRRYVLHQAALCAQASGVEAFCIGSELRGLTTLRGTTGFPAVQALRDLAAECRAILGPDVKIGYAADWSEYFGYHPSDAPGDVFFHLDPLWADDTIDFIGIDNYMPLSDWRDDEDQADAAWGTVHNADYLAANVAGGEGFAWYYASEADRAAQKRTPITDGAYSEPWVWRYKDIRSWWENAHHDRIGGVRQVAPTDWQPRSKPIWFTELGCPAVDKGTNQPNVFVDPKSSESALPHFSGGQRDDLIQRQYLRAMYRHWGEAAQNPVSPHYGGPMVDLSRSFVWAWDARPYPWFPGNTALWSDGPNYQRGHWISGRASSRTLASVVAEICARAGVTDIDTSGLHGIVRGFTLSETGTARQALQPLMLAHGFDAVERDGTLVFRSRTGRGAIPLSRQDLAVSGDLDADLIETRASEAEMAGRVRASFVLSDADFQVAQEEAVLPGGDLPSVSQSELPLSLTRGDGRQTVDRWLSEARLARDSLRFALPPSKATIGAGDVVSLPGSSGPILARIDRLEATELLLAEAVRLDPDLYRPAPEDRAAPELARVSRSVPVTAQFLDLPLISGEEVPHAPHLAVTARPWPGEVAVFDAATDADYRLNQRIGTRATIGATLTPLPAAPAGVVDRGAPLCMSLPGGALQSVSAAAFLSGANLIAIGDDSTGLWEVFQFRDATLVAPDTWEVSHRLRGQCGSDAVMPTAWPVGSRIVLLDGAPVQIDLARARWRQERHFRIGPAQRPHDDATYRHMVETFAGNGLRPYRPAHLGHVVQAGDAVFRWVRRTRIGGDDWDGIEVPLGEERESYLVRVLDGGEVRREVLTDRTEFTYTDAERSADGIAGGYALEVAQISASYGAGPFARIEVGA</sequence>
<evidence type="ECO:0000259" key="4">
    <source>
        <dbReference type="Pfam" id="PF23666"/>
    </source>
</evidence>
<gene>
    <name evidence="5" type="ORF">C8N44_111116</name>
</gene>
<dbReference type="Pfam" id="PF13547">
    <property type="entry name" value="GTA_TIM"/>
    <property type="match status" value="1"/>
</dbReference>
<feature type="domain" description="Tip attachment protein J" evidence="3">
    <location>
        <begin position="793"/>
        <end position="955"/>
    </location>
</feature>
<evidence type="ECO:0000259" key="2">
    <source>
        <dbReference type="Pfam" id="PF13547"/>
    </source>
</evidence>
<dbReference type="InterPro" id="IPR032876">
    <property type="entry name" value="J_dom"/>
</dbReference>
<dbReference type="EMBL" id="QBKN01000011">
    <property type="protein sequence ID" value="PTX47785.1"/>
    <property type="molecule type" value="Genomic_DNA"/>
</dbReference>
<protein>
    <submittedName>
        <fullName evidence="5">Putative tail protein</fullName>
    </submittedName>
</protein>
<name>A0A2T6AVE8_9RHOB</name>